<evidence type="ECO:0000313" key="2">
    <source>
        <dbReference type="Proteomes" id="UP000003706"/>
    </source>
</evidence>
<sequence length="123" mass="14717">MGLMELKIIKSVLSKELGFFWFVFLIKSLLKKKIIFNRTQWAKMDNEASEFVKRHFIIKECIFHDFFTGVGIPELTKLFCEIDKVFFSKAFPEFEFHRNGSWENTIAYGKDFCELMQKKIQKK</sequence>
<dbReference type="Pfam" id="PF14196">
    <property type="entry name" value="ATC_hydrolase"/>
    <property type="match status" value="1"/>
</dbReference>
<dbReference type="AlphaFoldDB" id="H1KZW3"/>
<gene>
    <name evidence="1" type="ORF">MetfoDRAFT_1337</name>
</gene>
<reference evidence="1 2" key="1">
    <citation type="submission" date="2011-09" db="EMBL/GenBank/DDBJ databases">
        <title>The draft genome of Methanotorris formicicus Mc-S-70.</title>
        <authorList>
            <consortium name="US DOE Joint Genome Institute (JGI-PGF)"/>
            <person name="Lucas S."/>
            <person name="Han J."/>
            <person name="Lapidus A."/>
            <person name="Cheng J.-F."/>
            <person name="Goodwin L."/>
            <person name="Pitluck S."/>
            <person name="Peters L."/>
            <person name="Land M.L."/>
            <person name="Hauser L."/>
            <person name="Sieprawska-Lupa M."/>
            <person name="Takai K."/>
            <person name="Miyazaki J."/>
            <person name="Whitman W."/>
            <person name="Woyke T.J."/>
        </authorList>
    </citation>
    <scope>NUCLEOTIDE SEQUENCE [LARGE SCALE GENOMIC DNA]</scope>
    <source>
        <strain evidence="1 2">Mc-S-70</strain>
    </source>
</reference>
<organism evidence="1 2">
    <name type="scientific">Methanotorris formicicus Mc-S-70</name>
    <dbReference type="NCBI Taxonomy" id="647171"/>
    <lineage>
        <taxon>Archaea</taxon>
        <taxon>Methanobacteriati</taxon>
        <taxon>Methanobacteriota</taxon>
        <taxon>Methanomada group</taxon>
        <taxon>Methanococci</taxon>
        <taxon>Methanococcales</taxon>
        <taxon>Methanocaldococcaceae</taxon>
        <taxon>Methanotorris</taxon>
    </lineage>
</organism>
<protein>
    <submittedName>
        <fullName evidence="1">Uncharacterized protein</fullName>
    </submittedName>
</protein>
<evidence type="ECO:0000313" key="1">
    <source>
        <dbReference type="EMBL" id="EHP85466.1"/>
    </source>
</evidence>
<proteinExistence type="predicted"/>
<dbReference type="STRING" id="647171.MetfoDRAFT_1337"/>
<comment type="caution">
    <text evidence="1">The sequence shown here is derived from an EMBL/GenBank/DDBJ whole genome shotgun (WGS) entry which is preliminary data.</text>
</comment>
<dbReference type="Proteomes" id="UP000003706">
    <property type="component" value="Unassembled WGS sequence"/>
</dbReference>
<dbReference type="InterPro" id="IPR026002">
    <property type="entry name" value="ATC_hydrolase-like"/>
</dbReference>
<keyword evidence="2" id="KW-1185">Reference proteome</keyword>
<accession>H1KZW3</accession>
<name>H1KZW3_9EURY</name>
<dbReference type="EMBL" id="AGJL01000034">
    <property type="protein sequence ID" value="EHP85466.1"/>
    <property type="molecule type" value="Genomic_DNA"/>
</dbReference>
<dbReference type="RefSeq" id="WP_007044766.1">
    <property type="nucleotide sequence ID" value="NZ_AGJL01000034.1"/>
</dbReference>